<dbReference type="FunFam" id="3.40.50.720:FF:000084">
    <property type="entry name" value="Short-chain dehydrogenase reductase"/>
    <property type="match status" value="1"/>
</dbReference>
<sequence length="264" mass="28480">MGKLDGKVVIVTGSSNGIGRATAVLFAEEGASVTIHGRSIESLKETEEILKSKGIPDSRIAVVQGVIEEEKTCEEIIQTTVDKFGKIDVLINNAGLASKKGVDPSSLENYQYIFDVNVKSPVHLTQLATSYLEKTKGNIINVSSVAGLRPVPTFPFYAMSKAALDHFCRCYSLILAPKGIRINNLNPGGVETDISNEAKSNMTKEQVAAFKKHIESITPMGRFSTPEEMAKTMLFMATDATYMTGTLVVADGGMTQFSPVPKLN</sequence>
<evidence type="ECO:0000256" key="1">
    <source>
        <dbReference type="ARBA" id="ARBA00023002"/>
    </source>
</evidence>
<accession>A0A914EQB0</accession>
<evidence type="ECO:0000313" key="2">
    <source>
        <dbReference type="Proteomes" id="UP000887540"/>
    </source>
</evidence>
<dbReference type="GO" id="GO:0016491">
    <property type="term" value="F:oxidoreductase activity"/>
    <property type="evidence" value="ECO:0007669"/>
    <property type="project" value="UniProtKB-KW"/>
</dbReference>
<keyword evidence="2" id="KW-1185">Reference proteome</keyword>
<dbReference type="InterPro" id="IPR002347">
    <property type="entry name" value="SDR_fam"/>
</dbReference>
<dbReference type="Pfam" id="PF13561">
    <property type="entry name" value="adh_short_C2"/>
    <property type="match status" value="1"/>
</dbReference>
<organism evidence="2 3">
    <name type="scientific">Acrobeloides nanus</name>
    <dbReference type="NCBI Taxonomy" id="290746"/>
    <lineage>
        <taxon>Eukaryota</taxon>
        <taxon>Metazoa</taxon>
        <taxon>Ecdysozoa</taxon>
        <taxon>Nematoda</taxon>
        <taxon>Chromadorea</taxon>
        <taxon>Rhabditida</taxon>
        <taxon>Tylenchina</taxon>
        <taxon>Cephalobomorpha</taxon>
        <taxon>Cephaloboidea</taxon>
        <taxon>Cephalobidae</taxon>
        <taxon>Acrobeloides</taxon>
    </lineage>
</organism>
<keyword evidence="1" id="KW-0560">Oxidoreductase</keyword>
<dbReference type="PROSITE" id="PS00061">
    <property type="entry name" value="ADH_SHORT"/>
    <property type="match status" value="1"/>
</dbReference>
<dbReference type="PANTHER" id="PTHR43975:SF2">
    <property type="entry name" value="EG:BACR7A4.14 PROTEIN-RELATED"/>
    <property type="match status" value="1"/>
</dbReference>
<dbReference type="AlphaFoldDB" id="A0A914EQB0"/>
<proteinExistence type="predicted"/>
<dbReference type="InterPro" id="IPR036291">
    <property type="entry name" value="NAD(P)-bd_dom_sf"/>
</dbReference>
<dbReference type="Proteomes" id="UP000887540">
    <property type="component" value="Unplaced"/>
</dbReference>
<dbReference type="PRINTS" id="PR00081">
    <property type="entry name" value="GDHRDH"/>
</dbReference>
<reference evidence="3" key="1">
    <citation type="submission" date="2022-11" db="UniProtKB">
        <authorList>
            <consortium name="WormBaseParasite"/>
        </authorList>
    </citation>
    <scope>IDENTIFICATION</scope>
</reference>
<protein>
    <submittedName>
        <fullName evidence="3">Uncharacterized protein</fullName>
    </submittedName>
</protein>
<dbReference type="SUPFAM" id="SSF51735">
    <property type="entry name" value="NAD(P)-binding Rossmann-fold domains"/>
    <property type="match status" value="1"/>
</dbReference>
<dbReference type="WBParaSite" id="ACRNAN_scaffold9955.g10153.t1">
    <property type="protein sequence ID" value="ACRNAN_scaffold9955.g10153.t1"/>
    <property type="gene ID" value="ACRNAN_scaffold9955.g10153"/>
</dbReference>
<evidence type="ECO:0000313" key="3">
    <source>
        <dbReference type="WBParaSite" id="ACRNAN_scaffold9955.g10153.t1"/>
    </source>
</evidence>
<dbReference type="PRINTS" id="PR00080">
    <property type="entry name" value="SDRFAMILY"/>
</dbReference>
<dbReference type="InterPro" id="IPR020904">
    <property type="entry name" value="Sc_DH/Rdtase_CS"/>
</dbReference>
<dbReference type="Gene3D" id="3.40.50.720">
    <property type="entry name" value="NAD(P)-binding Rossmann-like Domain"/>
    <property type="match status" value="1"/>
</dbReference>
<name>A0A914EQB0_9BILA</name>
<dbReference type="PANTHER" id="PTHR43975">
    <property type="entry name" value="ZGC:101858"/>
    <property type="match status" value="1"/>
</dbReference>